<reference evidence="14" key="1">
    <citation type="submission" date="2021-06" db="EMBL/GenBank/DDBJ databases">
        <authorList>
            <consortium name="Wellcome Sanger Institute Data Sharing"/>
        </authorList>
    </citation>
    <scope>NUCLEOTIDE SEQUENCE [LARGE SCALE GENOMIC DNA]</scope>
</reference>
<keyword evidence="7" id="KW-1015">Disulfide bond</keyword>
<evidence type="ECO:0000256" key="9">
    <source>
        <dbReference type="ARBA" id="ARBA00023180"/>
    </source>
</evidence>
<proteinExistence type="inferred from homology"/>
<keyword evidence="8 11" id="KW-0675">Receptor</keyword>
<dbReference type="Proteomes" id="UP000694620">
    <property type="component" value="Chromosome 3"/>
</dbReference>
<evidence type="ECO:0000256" key="1">
    <source>
        <dbReference type="ARBA" id="ARBA00004651"/>
    </source>
</evidence>
<evidence type="ECO:0000313" key="14">
    <source>
        <dbReference type="Ensembl" id="ENSECRP00000003628.1"/>
    </source>
</evidence>
<dbReference type="PRINTS" id="PR00237">
    <property type="entry name" value="GPCRRHODOPSN"/>
</dbReference>
<dbReference type="SUPFAM" id="SSF81321">
    <property type="entry name" value="Family A G protein-coupled receptor-like"/>
    <property type="match status" value="1"/>
</dbReference>
<comment type="similarity">
    <text evidence="11">Belongs to the G-protein coupled receptor 1 family.</text>
</comment>
<dbReference type="PROSITE" id="PS00237">
    <property type="entry name" value="G_PROTEIN_RECEP_F1_1"/>
    <property type="match status" value="1"/>
</dbReference>
<comment type="subcellular location">
    <subcellularLocation>
        <location evidence="1">Cell membrane</location>
        <topology evidence="1">Multi-pass membrane protein</topology>
    </subcellularLocation>
</comment>
<evidence type="ECO:0000256" key="11">
    <source>
        <dbReference type="RuleBase" id="RU000688"/>
    </source>
</evidence>
<keyword evidence="4 12" id="KW-1133">Transmembrane helix</keyword>
<evidence type="ECO:0000256" key="6">
    <source>
        <dbReference type="ARBA" id="ARBA00023136"/>
    </source>
</evidence>
<evidence type="ECO:0000313" key="15">
    <source>
        <dbReference type="Proteomes" id="UP000694620"/>
    </source>
</evidence>
<protein>
    <recommendedName>
        <fullName evidence="13">G-protein coupled receptors family 1 profile domain-containing protein</fullName>
    </recommendedName>
</protein>
<feature type="transmembrane region" description="Helical" evidence="12">
    <location>
        <begin position="172"/>
        <end position="196"/>
    </location>
</feature>
<dbReference type="InterPro" id="IPR000276">
    <property type="entry name" value="GPCR_Rhodpsn"/>
</dbReference>
<dbReference type="Ensembl" id="ENSECRT00000003688.1">
    <property type="protein sequence ID" value="ENSECRP00000003628.1"/>
    <property type="gene ID" value="ENSECRG00000002481.1"/>
</dbReference>
<evidence type="ECO:0000256" key="10">
    <source>
        <dbReference type="ARBA" id="ARBA00023224"/>
    </source>
</evidence>
<keyword evidence="10 11" id="KW-0807">Transducer</keyword>
<dbReference type="AlphaFoldDB" id="A0A8C4RJV8"/>
<dbReference type="Pfam" id="PF00001">
    <property type="entry name" value="7tm_1"/>
    <property type="match status" value="2"/>
</dbReference>
<dbReference type="GO" id="GO:0001594">
    <property type="term" value="F:trace-amine receptor activity"/>
    <property type="evidence" value="ECO:0007669"/>
    <property type="project" value="InterPro"/>
</dbReference>
<keyword evidence="6 12" id="KW-0472">Membrane</keyword>
<dbReference type="PANTHER" id="PTHR24249:SF381">
    <property type="entry name" value="TRACE AMINE ASSOCIATED RECEPTOR 19P-RELATED"/>
    <property type="match status" value="1"/>
</dbReference>
<evidence type="ECO:0000256" key="12">
    <source>
        <dbReference type="SAM" id="Phobius"/>
    </source>
</evidence>
<evidence type="ECO:0000256" key="2">
    <source>
        <dbReference type="ARBA" id="ARBA00022475"/>
    </source>
</evidence>
<feature type="transmembrane region" description="Helical" evidence="12">
    <location>
        <begin position="268"/>
        <end position="290"/>
    </location>
</feature>
<sequence length="322" mass="36974">MQNNDVVLYCYYPDNVSCIKEARDATESLFLYITAAGAVMLTFFGNLVVIISISHFRQLHTPTNILILSLAVADFLVGVVVMPFMTIQSIETCWYFGEKMCIIYTLVLSGLTTVSMMNLAVIAIDRYLAIYNPLLYAIRVSVRLTLWLVTLSYVLTWLFLNGNPEGPKDFDPYLVFTFILPVSVMVILYTRIIIIAKRHVKAISKQQRVHVARKNNNTTAIKKSETKASKTLGIVVLVFLLCWLPFYICTILNQFLSYPVPSVVFRAFWWLAFLNSGINPIIYGLFYPWFRKSFKLMVTFQICTTIDLFCTYKLPVRSLLYK</sequence>
<dbReference type="GeneTree" id="ENSGT01120000271932"/>
<keyword evidence="5 11" id="KW-0297">G-protein coupled receptor</keyword>
<reference evidence="14" key="2">
    <citation type="submission" date="2025-08" db="UniProtKB">
        <authorList>
            <consortium name="Ensembl"/>
        </authorList>
    </citation>
    <scope>IDENTIFICATION</scope>
</reference>
<accession>A0A8C4RJV8</accession>
<dbReference type="PRINTS" id="PR01830">
    <property type="entry name" value="TRACEAMINER"/>
</dbReference>
<dbReference type="InterPro" id="IPR009132">
    <property type="entry name" value="TAAR_fam"/>
</dbReference>
<dbReference type="SMART" id="SM01381">
    <property type="entry name" value="7TM_GPCR_Srsx"/>
    <property type="match status" value="1"/>
</dbReference>
<evidence type="ECO:0000256" key="8">
    <source>
        <dbReference type="ARBA" id="ARBA00023170"/>
    </source>
</evidence>
<evidence type="ECO:0000256" key="3">
    <source>
        <dbReference type="ARBA" id="ARBA00022692"/>
    </source>
</evidence>
<dbReference type="PANTHER" id="PTHR24249">
    <property type="entry name" value="HISTAMINE RECEPTOR-RELATED G-PROTEIN COUPLED RECEPTOR"/>
    <property type="match status" value="1"/>
</dbReference>
<feature type="transmembrane region" description="Helical" evidence="12">
    <location>
        <begin position="65"/>
        <end position="90"/>
    </location>
</feature>
<dbReference type="Gene3D" id="1.20.1070.10">
    <property type="entry name" value="Rhodopsin 7-helix transmembrane proteins"/>
    <property type="match status" value="1"/>
</dbReference>
<organism evidence="14 15">
    <name type="scientific">Erpetoichthys calabaricus</name>
    <name type="common">Rope fish</name>
    <name type="synonym">Calamoichthys calabaricus</name>
    <dbReference type="NCBI Taxonomy" id="27687"/>
    <lineage>
        <taxon>Eukaryota</taxon>
        <taxon>Metazoa</taxon>
        <taxon>Chordata</taxon>
        <taxon>Craniata</taxon>
        <taxon>Vertebrata</taxon>
        <taxon>Euteleostomi</taxon>
        <taxon>Actinopterygii</taxon>
        <taxon>Polypteriformes</taxon>
        <taxon>Polypteridae</taxon>
        <taxon>Erpetoichthys</taxon>
    </lineage>
</organism>
<feature type="transmembrane region" description="Helical" evidence="12">
    <location>
        <begin position="232"/>
        <end position="256"/>
    </location>
</feature>
<feature type="domain" description="G-protein coupled receptors family 1 profile" evidence="13">
    <location>
        <begin position="45"/>
        <end position="283"/>
    </location>
</feature>
<evidence type="ECO:0000256" key="7">
    <source>
        <dbReference type="ARBA" id="ARBA00023157"/>
    </source>
</evidence>
<dbReference type="PROSITE" id="PS50262">
    <property type="entry name" value="G_PROTEIN_RECEP_F1_2"/>
    <property type="match status" value="1"/>
</dbReference>
<keyword evidence="9" id="KW-0325">Glycoprotein</keyword>
<feature type="transmembrane region" description="Helical" evidence="12">
    <location>
        <begin position="102"/>
        <end position="124"/>
    </location>
</feature>
<keyword evidence="3 11" id="KW-0812">Transmembrane</keyword>
<reference evidence="14" key="3">
    <citation type="submission" date="2025-09" db="UniProtKB">
        <authorList>
            <consortium name="Ensembl"/>
        </authorList>
    </citation>
    <scope>IDENTIFICATION</scope>
</reference>
<evidence type="ECO:0000259" key="13">
    <source>
        <dbReference type="PROSITE" id="PS50262"/>
    </source>
</evidence>
<keyword evidence="15" id="KW-1185">Reference proteome</keyword>
<evidence type="ECO:0000256" key="4">
    <source>
        <dbReference type="ARBA" id="ARBA00022989"/>
    </source>
</evidence>
<dbReference type="InterPro" id="IPR017452">
    <property type="entry name" value="GPCR_Rhodpsn_7TM"/>
</dbReference>
<evidence type="ECO:0000256" key="5">
    <source>
        <dbReference type="ARBA" id="ARBA00023040"/>
    </source>
</evidence>
<feature type="transmembrane region" description="Helical" evidence="12">
    <location>
        <begin position="136"/>
        <end position="160"/>
    </location>
</feature>
<dbReference type="InterPro" id="IPR050569">
    <property type="entry name" value="TAAR"/>
</dbReference>
<name>A0A8C4RJV8_ERPCA</name>
<feature type="transmembrane region" description="Helical" evidence="12">
    <location>
        <begin position="29"/>
        <end position="53"/>
    </location>
</feature>
<dbReference type="GO" id="GO:0005886">
    <property type="term" value="C:plasma membrane"/>
    <property type="evidence" value="ECO:0007669"/>
    <property type="project" value="UniProtKB-SubCell"/>
</dbReference>
<keyword evidence="2" id="KW-1003">Cell membrane</keyword>